<dbReference type="HOGENOM" id="CLU_2853040_0_0_1"/>
<protein>
    <submittedName>
        <fullName evidence="2">PLATZ transcription factor family protein, putative</fullName>
    </submittedName>
</protein>
<name>G7IM58_MEDTR</name>
<gene>
    <name evidence="2" type="ordered locus">MTR_2g083710</name>
</gene>
<reference evidence="2 4" key="2">
    <citation type="journal article" date="2014" name="BMC Genomics">
        <title>An improved genome release (version Mt4.0) for the model legume Medicago truncatula.</title>
        <authorList>
            <person name="Tang H."/>
            <person name="Krishnakumar V."/>
            <person name="Bidwell S."/>
            <person name="Rosen B."/>
            <person name="Chan A."/>
            <person name="Zhou S."/>
            <person name="Gentzbittel L."/>
            <person name="Childs K.L."/>
            <person name="Yandell M."/>
            <person name="Gundlach H."/>
            <person name="Mayer K.F."/>
            <person name="Schwartz D.C."/>
            <person name="Town C.D."/>
        </authorList>
    </citation>
    <scope>GENOME REANNOTATION</scope>
    <source>
        <strain evidence="3 4">cv. Jemalong A17</strain>
    </source>
</reference>
<dbReference type="EMBL" id="CM001218">
    <property type="protein sequence ID" value="AES66944.1"/>
    <property type="molecule type" value="Genomic_DNA"/>
</dbReference>
<dbReference type="AlphaFoldDB" id="G7IM58"/>
<reference evidence="2 4" key="1">
    <citation type="journal article" date="2011" name="Nature">
        <title>The Medicago genome provides insight into the evolution of rhizobial symbioses.</title>
        <authorList>
            <person name="Young N.D."/>
            <person name="Debelle F."/>
            <person name="Oldroyd G.E."/>
            <person name="Geurts R."/>
            <person name="Cannon S.B."/>
            <person name="Udvardi M.K."/>
            <person name="Benedito V.A."/>
            <person name="Mayer K.F."/>
            <person name="Gouzy J."/>
            <person name="Schoof H."/>
            <person name="Van de Peer Y."/>
            <person name="Proost S."/>
            <person name="Cook D.R."/>
            <person name="Meyers B.C."/>
            <person name="Spannagl M."/>
            <person name="Cheung F."/>
            <person name="De Mita S."/>
            <person name="Krishnakumar V."/>
            <person name="Gundlach H."/>
            <person name="Zhou S."/>
            <person name="Mudge J."/>
            <person name="Bharti A.K."/>
            <person name="Murray J.D."/>
            <person name="Naoumkina M.A."/>
            <person name="Rosen B."/>
            <person name="Silverstein K.A."/>
            <person name="Tang H."/>
            <person name="Rombauts S."/>
            <person name="Zhao P.X."/>
            <person name="Zhou P."/>
            <person name="Barbe V."/>
            <person name="Bardou P."/>
            <person name="Bechner M."/>
            <person name="Bellec A."/>
            <person name="Berger A."/>
            <person name="Berges H."/>
            <person name="Bidwell S."/>
            <person name="Bisseling T."/>
            <person name="Choisne N."/>
            <person name="Couloux A."/>
            <person name="Denny R."/>
            <person name="Deshpande S."/>
            <person name="Dai X."/>
            <person name="Doyle J.J."/>
            <person name="Dudez A.M."/>
            <person name="Farmer A.D."/>
            <person name="Fouteau S."/>
            <person name="Franken C."/>
            <person name="Gibelin C."/>
            <person name="Gish J."/>
            <person name="Goldstein S."/>
            <person name="Gonzalez A.J."/>
            <person name="Green P.J."/>
            <person name="Hallab A."/>
            <person name="Hartog M."/>
            <person name="Hua A."/>
            <person name="Humphray S.J."/>
            <person name="Jeong D.H."/>
            <person name="Jing Y."/>
            <person name="Jocker A."/>
            <person name="Kenton S.M."/>
            <person name="Kim D.J."/>
            <person name="Klee K."/>
            <person name="Lai H."/>
            <person name="Lang C."/>
            <person name="Lin S."/>
            <person name="Macmil S.L."/>
            <person name="Magdelenat G."/>
            <person name="Matthews L."/>
            <person name="McCorrison J."/>
            <person name="Monaghan E.L."/>
            <person name="Mun J.H."/>
            <person name="Najar F.Z."/>
            <person name="Nicholson C."/>
            <person name="Noirot C."/>
            <person name="O'Bleness M."/>
            <person name="Paule C.R."/>
            <person name="Poulain J."/>
            <person name="Prion F."/>
            <person name="Qin B."/>
            <person name="Qu C."/>
            <person name="Retzel E.F."/>
            <person name="Riddle C."/>
            <person name="Sallet E."/>
            <person name="Samain S."/>
            <person name="Samson N."/>
            <person name="Sanders I."/>
            <person name="Saurat O."/>
            <person name="Scarpelli C."/>
            <person name="Schiex T."/>
            <person name="Segurens B."/>
            <person name="Severin A.J."/>
            <person name="Sherrier D.J."/>
            <person name="Shi R."/>
            <person name="Sims S."/>
            <person name="Singer S.R."/>
            <person name="Sinharoy S."/>
            <person name="Sterck L."/>
            <person name="Viollet A."/>
            <person name="Wang B.B."/>
            <person name="Wang K."/>
            <person name="Wang M."/>
            <person name="Wang X."/>
            <person name="Warfsmann J."/>
            <person name="Weissenbach J."/>
            <person name="White D.D."/>
            <person name="White J.D."/>
            <person name="Wiley G.B."/>
            <person name="Wincker P."/>
            <person name="Xing Y."/>
            <person name="Yang L."/>
            <person name="Yao Z."/>
            <person name="Ying F."/>
            <person name="Zhai J."/>
            <person name="Zhou L."/>
            <person name="Zuber A."/>
            <person name="Denarie J."/>
            <person name="Dixon R.A."/>
            <person name="May G.D."/>
            <person name="Schwartz D.C."/>
            <person name="Rogers J."/>
            <person name="Quetier F."/>
            <person name="Town C.D."/>
            <person name="Roe B.A."/>
        </authorList>
    </citation>
    <scope>NUCLEOTIDE SEQUENCE [LARGE SCALE GENOMIC DNA]</scope>
    <source>
        <strain evidence="2">A17</strain>
        <strain evidence="3 4">cv. Jemalong A17</strain>
    </source>
</reference>
<evidence type="ECO:0000313" key="4">
    <source>
        <dbReference type="Proteomes" id="UP000002051"/>
    </source>
</evidence>
<evidence type="ECO:0000256" key="1">
    <source>
        <dbReference type="SAM" id="SignalP"/>
    </source>
</evidence>
<feature type="signal peptide" evidence="1">
    <location>
        <begin position="1"/>
        <end position="24"/>
    </location>
</feature>
<dbReference type="STRING" id="3880.G7IM58"/>
<proteinExistence type="predicted"/>
<reference evidence="3" key="3">
    <citation type="submission" date="2015-04" db="UniProtKB">
        <authorList>
            <consortium name="EnsemblPlants"/>
        </authorList>
    </citation>
    <scope>IDENTIFICATION</scope>
    <source>
        <strain evidence="3">cv. Jemalong A17</strain>
    </source>
</reference>
<sequence length="65" mass="7846">MDRMVIPWLKNLFAITAFFTTCEVHPNESKYERNMFCLDCNDNPFSRFFKKSHHKDHRVIQVIVV</sequence>
<evidence type="ECO:0000313" key="2">
    <source>
        <dbReference type="EMBL" id="AES66944.1"/>
    </source>
</evidence>
<dbReference type="Proteomes" id="UP000002051">
    <property type="component" value="Chromosome 2"/>
</dbReference>
<feature type="chain" id="PRO_5014572298" evidence="1">
    <location>
        <begin position="25"/>
        <end position="65"/>
    </location>
</feature>
<dbReference type="PANTHER" id="PTHR31065">
    <property type="entry name" value="PLATZ TRANSCRIPTION FACTOR FAMILY PROTEIN"/>
    <property type="match status" value="1"/>
</dbReference>
<dbReference type="PANTHER" id="PTHR31065:SF42">
    <property type="entry name" value="PLATZ TRANSCRIPTION FACTOR FAMILY PROTEIN"/>
    <property type="match status" value="1"/>
</dbReference>
<keyword evidence="4" id="KW-1185">Reference proteome</keyword>
<accession>G7IM58</accession>
<evidence type="ECO:0000313" key="3">
    <source>
        <dbReference type="EnsemblPlants" id="AES66944"/>
    </source>
</evidence>
<organism evidence="2 4">
    <name type="scientific">Medicago truncatula</name>
    <name type="common">Barrel medic</name>
    <name type="synonym">Medicago tribuloides</name>
    <dbReference type="NCBI Taxonomy" id="3880"/>
    <lineage>
        <taxon>Eukaryota</taxon>
        <taxon>Viridiplantae</taxon>
        <taxon>Streptophyta</taxon>
        <taxon>Embryophyta</taxon>
        <taxon>Tracheophyta</taxon>
        <taxon>Spermatophyta</taxon>
        <taxon>Magnoliopsida</taxon>
        <taxon>eudicotyledons</taxon>
        <taxon>Gunneridae</taxon>
        <taxon>Pentapetalae</taxon>
        <taxon>rosids</taxon>
        <taxon>fabids</taxon>
        <taxon>Fabales</taxon>
        <taxon>Fabaceae</taxon>
        <taxon>Papilionoideae</taxon>
        <taxon>50 kb inversion clade</taxon>
        <taxon>NPAAA clade</taxon>
        <taxon>Hologalegina</taxon>
        <taxon>IRL clade</taxon>
        <taxon>Trifolieae</taxon>
        <taxon>Medicago</taxon>
    </lineage>
</organism>
<dbReference type="PaxDb" id="3880-AES66944"/>
<dbReference type="EnsemblPlants" id="AES66944">
    <property type="protein sequence ID" value="AES66944"/>
    <property type="gene ID" value="MTR_2g083710"/>
</dbReference>
<keyword evidence="1" id="KW-0732">Signal</keyword>